<dbReference type="CDD" id="cd11304">
    <property type="entry name" value="Cadherin_repeat"/>
    <property type="match status" value="1"/>
</dbReference>
<evidence type="ECO:0000256" key="3">
    <source>
        <dbReference type="ARBA" id="ARBA00022737"/>
    </source>
</evidence>
<dbReference type="InterPro" id="IPR050971">
    <property type="entry name" value="Cadherin-domain_protein"/>
</dbReference>
<feature type="domain" description="Cadherin" evidence="9">
    <location>
        <begin position="1"/>
        <end position="58"/>
    </location>
</feature>
<dbReference type="PROSITE" id="PS00232">
    <property type="entry name" value="CADHERIN_1"/>
    <property type="match status" value="1"/>
</dbReference>
<dbReference type="PRINTS" id="PR00205">
    <property type="entry name" value="CADHERIN"/>
</dbReference>
<evidence type="ECO:0000259" key="9">
    <source>
        <dbReference type="PROSITE" id="PS50268"/>
    </source>
</evidence>
<dbReference type="SUPFAM" id="SSF49313">
    <property type="entry name" value="Cadherin-like"/>
    <property type="match status" value="1"/>
</dbReference>
<evidence type="ECO:0000313" key="10">
    <source>
        <dbReference type="EMBL" id="KHN87575.1"/>
    </source>
</evidence>
<organism evidence="10 11">
    <name type="scientific">Toxocara canis</name>
    <name type="common">Canine roundworm</name>
    <dbReference type="NCBI Taxonomy" id="6265"/>
    <lineage>
        <taxon>Eukaryota</taxon>
        <taxon>Metazoa</taxon>
        <taxon>Ecdysozoa</taxon>
        <taxon>Nematoda</taxon>
        <taxon>Chromadorea</taxon>
        <taxon>Rhabditida</taxon>
        <taxon>Spirurina</taxon>
        <taxon>Ascaridomorpha</taxon>
        <taxon>Ascaridoidea</taxon>
        <taxon>Toxocaridae</taxon>
        <taxon>Toxocara</taxon>
    </lineage>
</organism>
<protein>
    <submittedName>
        <fullName evidence="10">Protocadherin Fat 3</fullName>
    </submittedName>
</protein>
<sequence>MFTIDDHGWIIVDAKLDREIQSACRLNVHVADGGSPALSDSASVIIELEDTNDNVPIFALCNMTAIVQVKADDRGGLSSERPLTVYVKEVSRHSPVIEPLMITLSTLMGEFLGGKIGKVHARDDANQEEMRMLLTLILWLTAFLYANQEEMRMLLTLILWLTAFLCVCPRAEELTSNMEQWARLLGEHIQAMLNDATKQLRIVAVSVQSH</sequence>
<keyword evidence="4 8" id="KW-0106">Calcium</keyword>
<comment type="caution">
    <text evidence="10">The sequence shown here is derived from an EMBL/GenBank/DDBJ whole genome shotgun (WGS) entry which is preliminary data.</text>
</comment>
<comment type="subcellular location">
    <subcellularLocation>
        <location evidence="1">Membrane</location>
    </subcellularLocation>
</comment>
<dbReference type="InterPro" id="IPR015919">
    <property type="entry name" value="Cadherin-like_sf"/>
</dbReference>
<dbReference type="PROSITE" id="PS50268">
    <property type="entry name" value="CADHERIN_2"/>
    <property type="match status" value="1"/>
</dbReference>
<dbReference type="GO" id="GO:0005509">
    <property type="term" value="F:calcium ion binding"/>
    <property type="evidence" value="ECO:0007669"/>
    <property type="project" value="UniProtKB-UniRule"/>
</dbReference>
<reference evidence="10 11" key="1">
    <citation type="submission" date="2014-11" db="EMBL/GenBank/DDBJ databases">
        <title>Genetic blueprint of the zoonotic pathogen Toxocara canis.</title>
        <authorList>
            <person name="Zhu X.-Q."/>
            <person name="Korhonen P.K."/>
            <person name="Cai H."/>
            <person name="Young N.D."/>
            <person name="Nejsum P."/>
            <person name="von Samson-Himmelstjerna G."/>
            <person name="Boag P.R."/>
            <person name="Tan P."/>
            <person name="Li Q."/>
            <person name="Min J."/>
            <person name="Yang Y."/>
            <person name="Wang X."/>
            <person name="Fang X."/>
            <person name="Hall R.S."/>
            <person name="Hofmann A."/>
            <person name="Sternberg P.W."/>
            <person name="Jex A.R."/>
            <person name="Gasser R.B."/>
        </authorList>
    </citation>
    <scope>NUCLEOTIDE SEQUENCE [LARGE SCALE GENOMIC DNA]</scope>
    <source>
        <strain evidence="10">PN_DK_2014</strain>
    </source>
</reference>
<evidence type="ECO:0000256" key="6">
    <source>
        <dbReference type="ARBA" id="ARBA00022989"/>
    </source>
</evidence>
<dbReference type="InterPro" id="IPR002126">
    <property type="entry name" value="Cadherin-like_dom"/>
</dbReference>
<dbReference type="OrthoDB" id="5855789at2759"/>
<dbReference type="GO" id="GO:0007156">
    <property type="term" value="P:homophilic cell adhesion via plasma membrane adhesion molecules"/>
    <property type="evidence" value="ECO:0007669"/>
    <property type="project" value="InterPro"/>
</dbReference>
<accession>A0A0B2W313</accession>
<evidence type="ECO:0000256" key="4">
    <source>
        <dbReference type="ARBA" id="ARBA00022837"/>
    </source>
</evidence>
<dbReference type="GO" id="GO:0005911">
    <property type="term" value="C:cell-cell junction"/>
    <property type="evidence" value="ECO:0007669"/>
    <property type="project" value="TreeGrafter"/>
</dbReference>
<keyword evidence="5" id="KW-0130">Cell adhesion</keyword>
<dbReference type="Proteomes" id="UP000031036">
    <property type="component" value="Unassembled WGS sequence"/>
</dbReference>
<evidence type="ECO:0000256" key="2">
    <source>
        <dbReference type="ARBA" id="ARBA00022692"/>
    </source>
</evidence>
<dbReference type="AlphaFoldDB" id="A0A0B2W313"/>
<keyword evidence="2" id="KW-0812">Transmembrane</keyword>
<keyword evidence="7" id="KW-0472">Membrane</keyword>
<dbReference type="PANTHER" id="PTHR24025">
    <property type="entry name" value="DESMOGLEIN FAMILY MEMBER"/>
    <property type="match status" value="1"/>
</dbReference>
<dbReference type="Gene3D" id="2.60.40.60">
    <property type="entry name" value="Cadherins"/>
    <property type="match status" value="1"/>
</dbReference>
<evidence type="ECO:0000256" key="1">
    <source>
        <dbReference type="ARBA" id="ARBA00004370"/>
    </source>
</evidence>
<evidence type="ECO:0000256" key="5">
    <source>
        <dbReference type="ARBA" id="ARBA00022889"/>
    </source>
</evidence>
<evidence type="ECO:0000256" key="8">
    <source>
        <dbReference type="PROSITE-ProRule" id="PRU00043"/>
    </source>
</evidence>
<evidence type="ECO:0000313" key="11">
    <source>
        <dbReference type="Proteomes" id="UP000031036"/>
    </source>
</evidence>
<dbReference type="EMBL" id="JPKZ01000406">
    <property type="protein sequence ID" value="KHN87575.1"/>
    <property type="molecule type" value="Genomic_DNA"/>
</dbReference>
<name>A0A0B2W313_TOXCA</name>
<evidence type="ECO:0000256" key="7">
    <source>
        <dbReference type="ARBA" id="ARBA00023136"/>
    </source>
</evidence>
<keyword evidence="11" id="KW-1185">Reference proteome</keyword>
<gene>
    <name evidence="10" type="primary">FAT3</name>
    <name evidence="10" type="ORF">Tcan_06969</name>
</gene>
<keyword evidence="6" id="KW-1133">Transmembrane helix</keyword>
<dbReference type="STRING" id="6265.A0A0B2W313"/>
<dbReference type="PANTHER" id="PTHR24025:SF23">
    <property type="entry name" value="NEURAL-CADHERIN"/>
    <property type="match status" value="1"/>
</dbReference>
<proteinExistence type="predicted"/>
<dbReference type="InterPro" id="IPR020894">
    <property type="entry name" value="Cadherin_CS"/>
</dbReference>
<dbReference type="GO" id="GO:0005886">
    <property type="term" value="C:plasma membrane"/>
    <property type="evidence" value="ECO:0007669"/>
    <property type="project" value="InterPro"/>
</dbReference>
<keyword evidence="3" id="KW-0677">Repeat</keyword>